<protein>
    <submittedName>
        <fullName evidence="2">Uncharacterized protein</fullName>
    </submittedName>
</protein>
<evidence type="ECO:0000256" key="1">
    <source>
        <dbReference type="SAM" id="SignalP"/>
    </source>
</evidence>
<feature type="chain" id="PRO_5042963308" evidence="1">
    <location>
        <begin position="21"/>
        <end position="151"/>
    </location>
</feature>
<dbReference type="Proteomes" id="UP001329430">
    <property type="component" value="Chromosome 1"/>
</dbReference>
<evidence type="ECO:0000313" key="2">
    <source>
        <dbReference type="EMBL" id="KAK5649771.1"/>
    </source>
</evidence>
<comment type="caution">
    <text evidence="2">The sequence shown here is derived from an EMBL/GenBank/DDBJ whole genome shotgun (WGS) entry which is preliminary data.</text>
</comment>
<organism evidence="2 3">
    <name type="scientific">Pyrocoelia pectoralis</name>
    <dbReference type="NCBI Taxonomy" id="417401"/>
    <lineage>
        <taxon>Eukaryota</taxon>
        <taxon>Metazoa</taxon>
        <taxon>Ecdysozoa</taxon>
        <taxon>Arthropoda</taxon>
        <taxon>Hexapoda</taxon>
        <taxon>Insecta</taxon>
        <taxon>Pterygota</taxon>
        <taxon>Neoptera</taxon>
        <taxon>Endopterygota</taxon>
        <taxon>Coleoptera</taxon>
        <taxon>Polyphaga</taxon>
        <taxon>Elateriformia</taxon>
        <taxon>Elateroidea</taxon>
        <taxon>Lampyridae</taxon>
        <taxon>Lampyrinae</taxon>
        <taxon>Pyrocoelia</taxon>
    </lineage>
</organism>
<sequence>MGMQLVLLTMFLICLQKVELFCINVLTNDEKPCAQPLNLDANSVLDFYQSNSQSPIFAEYLKCTWLTWNFVTKDGQILYNNVKESKMLPWVISHFCEDVGSLTRKAEREYKQAAIYCENNPPAIATPLSVRQCIVDNYKPAPLHEYFNFNP</sequence>
<evidence type="ECO:0000313" key="3">
    <source>
        <dbReference type="Proteomes" id="UP001329430"/>
    </source>
</evidence>
<proteinExistence type="predicted"/>
<dbReference type="EMBL" id="JAVRBK010000001">
    <property type="protein sequence ID" value="KAK5649771.1"/>
    <property type="molecule type" value="Genomic_DNA"/>
</dbReference>
<keyword evidence="1" id="KW-0732">Signal</keyword>
<gene>
    <name evidence="2" type="ORF">RI129_000800</name>
</gene>
<reference evidence="2 3" key="1">
    <citation type="journal article" date="2024" name="Insects">
        <title>An Improved Chromosome-Level Genome Assembly of the Firefly Pyrocoelia pectoralis.</title>
        <authorList>
            <person name="Fu X."/>
            <person name="Meyer-Rochow V.B."/>
            <person name="Ballantyne L."/>
            <person name="Zhu X."/>
        </authorList>
    </citation>
    <scope>NUCLEOTIDE SEQUENCE [LARGE SCALE GENOMIC DNA]</scope>
    <source>
        <strain evidence="2">XCY_ONT2</strain>
    </source>
</reference>
<dbReference type="AlphaFoldDB" id="A0AAN7VTC5"/>
<accession>A0AAN7VTC5</accession>
<feature type="signal peptide" evidence="1">
    <location>
        <begin position="1"/>
        <end position="20"/>
    </location>
</feature>
<keyword evidence="3" id="KW-1185">Reference proteome</keyword>
<name>A0AAN7VTC5_9COLE</name>